<sequence length="672" mass="74586">MQSPDLMARAREIEDFIHSKGVGDAVIGRVTMGDYVSVGVEGHRIIIDVPFNNYVNSGIRVGDFLGIATIIHRTLVLGRVTEVRRSHVIGFTRTTPVLEVPEDYTGIATPATVMLEPLTECPMDGFEACDPSPVHTPIDPLSIVFRPTPTFIKRMLQLPSSGVLIGWLYSGGRVVRGVDVLLPEHVLYEHMLVVGTTGSGKTVLLKNLALSILSSIPESTVVALDLQGDYPLMALPPDRVVDDLIFKPVDSLTIVAPITRDYLRVNRDIIEDYGDYYVGEVEGSDATLTDVEDPGKYAQAIGYGLLRALLEQTYGGSKIEVDPRNYTASVRVQGNEAVLDGVEAVVTVDGRSFRLRLIPWALSFSSIYRDLPRVFPVFSQRVSLLFPKVIDRAMDYIRAGVNCEERVGERGREKCRVEDRRQGRLATKAVGAQEGSTGIDELLSNDACIELAAACMKLAPSQRDNIFRGLSMIGGLGIMDVRFTSRDGRYAVVFNEPSNYADVLRGLVILDLRLFRENPGAASIIVYRFLSRVFEERDNELRGGRQPRPTFIMIDEAHNYFPQTVGRGDEDFNKDTVETMINKLTRLGRVRRIGVIFATHTPGDLNDLILQLTNTKVALRSEVEVLERVGLREYAGEIMYAQDGVAVVRSYALRTHAVMIKAPPQVRHRSHK</sequence>
<dbReference type="InterPro" id="IPR027417">
    <property type="entry name" value="P-loop_NTPase"/>
</dbReference>
<evidence type="ECO:0000313" key="3">
    <source>
        <dbReference type="Proteomes" id="UP000006681"/>
    </source>
</evidence>
<feature type="domain" description="AAA+ ATPase" evidence="1">
    <location>
        <begin position="187"/>
        <end position="627"/>
    </location>
</feature>
<dbReference type="InterPro" id="IPR003593">
    <property type="entry name" value="AAA+_ATPase"/>
</dbReference>
<dbReference type="STRING" id="572478.Vdis_0166"/>
<dbReference type="AlphaFoldDB" id="E1QSR2"/>
<dbReference type="PANTHER" id="PTHR30121:SF1">
    <property type="entry name" value="AAA+ ATPASE DOMAIN-CONTAINING PROTEIN"/>
    <property type="match status" value="1"/>
</dbReference>
<dbReference type="PANTHER" id="PTHR30121">
    <property type="entry name" value="UNCHARACTERIZED PROTEIN YJGR-RELATED"/>
    <property type="match status" value="1"/>
</dbReference>
<protein>
    <submittedName>
        <fullName evidence="2">AAA ATPase</fullName>
    </submittedName>
</protein>
<proteinExistence type="predicted"/>
<organism evidence="2 3">
    <name type="scientific">Vulcanisaeta distributa (strain DSM 14429 / JCM 11212 / NBRC 100878 / IC-017)</name>
    <dbReference type="NCBI Taxonomy" id="572478"/>
    <lineage>
        <taxon>Archaea</taxon>
        <taxon>Thermoproteota</taxon>
        <taxon>Thermoprotei</taxon>
        <taxon>Thermoproteales</taxon>
        <taxon>Thermoproteaceae</taxon>
        <taxon>Vulcanisaeta</taxon>
    </lineage>
</organism>
<dbReference type="SUPFAM" id="SSF52540">
    <property type="entry name" value="P-loop containing nucleoside triphosphate hydrolases"/>
    <property type="match status" value="1"/>
</dbReference>
<dbReference type="InterPro" id="IPR051162">
    <property type="entry name" value="T4SS_component"/>
</dbReference>
<dbReference type="HOGENOM" id="CLU_453183_0_0_2"/>
<dbReference type="SMART" id="SM00382">
    <property type="entry name" value="AAA"/>
    <property type="match status" value="1"/>
</dbReference>
<dbReference type="GeneID" id="9751083"/>
<dbReference type="Proteomes" id="UP000006681">
    <property type="component" value="Chromosome"/>
</dbReference>
<dbReference type="eggNOG" id="arCOG00284">
    <property type="taxonomic scope" value="Archaea"/>
</dbReference>
<name>E1QSR2_VULDI</name>
<dbReference type="GO" id="GO:0005524">
    <property type="term" value="F:ATP binding"/>
    <property type="evidence" value="ECO:0007669"/>
    <property type="project" value="InterPro"/>
</dbReference>
<reference evidence="3" key="2">
    <citation type="journal article" date="2010" name="Stand. Genomic Sci.">
        <title>Complete genome sequence of Vulcanisaeta distributa type strain (IC-017T).</title>
        <authorList>
            <person name="Mavromatis K."/>
            <person name="Sikorski J."/>
            <person name="Pabst E."/>
            <person name="Teshima H."/>
            <person name="Lapidus A."/>
            <person name="Lucas S."/>
            <person name="Nolan M."/>
            <person name="Glavina Del Rio T."/>
            <person name="Cheng J."/>
            <person name="Bruce D."/>
            <person name="Goodwin L."/>
            <person name="Pitluck S."/>
            <person name="Liolios K."/>
            <person name="Ivanova N."/>
            <person name="Mikhailova N."/>
            <person name="Pati A."/>
            <person name="Chen A."/>
            <person name="Palaniappan K."/>
            <person name="Land M."/>
            <person name="Hauser L."/>
            <person name="Chang Y."/>
            <person name="Jeffries C."/>
            <person name="Rohde M."/>
            <person name="Spring S."/>
            <person name="Goker M."/>
            <person name="Wirth R."/>
            <person name="Woyke T."/>
            <person name="Bristow J."/>
            <person name="Eisen J."/>
            <person name="Markowitz V."/>
            <person name="Hugenholtz P."/>
            <person name="Klenk H."/>
            <person name="Kyrpides N."/>
        </authorList>
    </citation>
    <scope>NUCLEOTIDE SEQUENCE [LARGE SCALE GENOMIC DNA]</scope>
    <source>
        <strain evidence="3">DSM 14429 / JCM 11212 / NBRC 100878 / IC-017</strain>
    </source>
</reference>
<keyword evidence="3" id="KW-1185">Reference proteome</keyword>
<dbReference type="RefSeq" id="WP_013335304.1">
    <property type="nucleotide sequence ID" value="NC_014537.1"/>
</dbReference>
<dbReference type="Pfam" id="PF01935">
    <property type="entry name" value="DUF87"/>
    <property type="match status" value="1"/>
</dbReference>
<dbReference type="Gene3D" id="3.40.50.300">
    <property type="entry name" value="P-loop containing nucleotide triphosphate hydrolases"/>
    <property type="match status" value="2"/>
</dbReference>
<accession>E1QSR2</accession>
<dbReference type="InterPro" id="IPR002789">
    <property type="entry name" value="HerA_central"/>
</dbReference>
<evidence type="ECO:0000313" key="2">
    <source>
        <dbReference type="EMBL" id="ADN49579.1"/>
    </source>
</evidence>
<dbReference type="KEGG" id="vdi:Vdis_0166"/>
<dbReference type="GO" id="GO:0016887">
    <property type="term" value="F:ATP hydrolysis activity"/>
    <property type="evidence" value="ECO:0007669"/>
    <property type="project" value="InterPro"/>
</dbReference>
<dbReference type="InterPro" id="IPR003959">
    <property type="entry name" value="ATPase_AAA_core"/>
</dbReference>
<dbReference type="Pfam" id="PF00004">
    <property type="entry name" value="AAA"/>
    <property type="match status" value="1"/>
</dbReference>
<dbReference type="OrthoDB" id="10575at2157"/>
<gene>
    <name evidence="2" type="ordered locus">Vdis_0166</name>
</gene>
<evidence type="ECO:0000259" key="1">
    <source>
        <dbReference type="SMART" id="SM00382"/>
    </source>
</evidence>
<dbReference type="EMBL" id="CP002100">
    <property type="protein sequence ID" value="ADN49579.1"/>
    <property type="molecule type" value="Genomic_DNA"/>
</dbReference>
<reference evidence="2 3" key="1">
    <citation type="journal article" date="2010" name="Stand. Genomic Sci.">
        <title>Complete genome sequence of Vulcanisaeta distributa type strain (IC-017).</title>
        <authorList>
            <person name="Mavromatis K."/>
            <person name="Sikorski J."/>
            <person name="Pabst E."/>
            <person name="Teshima H."/>
            <person name="Lapidus A."/>
            <person name="Lucas S."/>
            <person name="Nolan M."/>
            <person name="Glavina Del Rio T."/>
            <person name="Cheng J.F."/>
            <person name="Bruce D."/>
            <person name="Goodwin L."/>
            <person name="Pitluck S."/>
            <person name="Liolios K."/>
            <person name="Ivanova N."/>
            <person name="Mikhailova N."/>
            <person name="Pati A."/>
            <person name="Chen A."/>
            <person name="Palaniappan K."/>
            <person name="Land M."/>
            <person name="Hauser L."/>
            <person name="Chang Y.J."/>
            <person name="Jeffries C.D."/>
            <person name="Rohde M."/>
            <person name="Spring S."/>
            <person name="Goker M."/>
            <person name="Wirth R."/>
            <person name="Woyke T."/>
            <person name="Bristow J."/>
            <person name="Eisen J.A."/>
            <person name="Markowitz V."/>
            <person name="Hugenholtz P."/>
            <person name="Klenk H.P."/>
            <person name="Kyrpides N.C."/>
        </authorList>
    </citation>
    <scope>NUCLEOTIDE SEQUENCE [LARGE SCALE GENOMIC DNA]</scope>
    <source>
        <strain evidence="3">DSM 14429 / JCM 11212 / NBRC 100878 / IC-017</strain>
    </source>
</reference>